<feature type="compositionally biased region" description="Acidic residues" evidence="1">
    <location>
        <begin position="55"/>
        <end position="64"/>
    </location>
</feature>
<organism evidence="2 3">
    <name type="scientific">Candidatus Nanohalobium constans</name>
    <dbReference type="NCBI Taxonomy" id="2565781"/>
    <lineage>
        <taxon>Archaea</taxon>
        <taxon>Candidatus Nanohalarchaeota</taxon>
        <taxon>Candidatus Nanohalobia</taxon>
        <taxon>Candidatus Nanohalobiales</taxon>
        <taxon>Candidatus Nanohalobiaceae</taxon>
        <taxon>Candidatus Nanohalobium</taxon>
    </lineage>
</organism>
<reference evidence="3" key="1">
    <citation type="submission" date="2019-05" db="EMBL/GenBank/DDBJ databases">
        <title>Candidatus Nanohalobium constans, a novel model system to study the DPANN nano-sized archaea: genomic and physiological characterization of a nanoarchaeon co-cultured with its chitinotrophic host.</title>
        <authorList>
            <person name="La Cono V."/>
            <person name="Arcadi E."/>
            <person name="Crisafi F."/>
            <person name="Denaro R."/>
            <person name="La Spada G."/>
            <person name="Messina E."/>
            <person name="Smedile F."/>
            <person name="Toshchakov S.V."/>
            <person name="Shevchenko M.A."/>
            <person name="Golyshin P.N."/>
            <person name="Golyshina O.V."/>
            <person name="Ferrer M."/>
            <person name="Rohde M."/>
            <person name="Mushegian A."/>
            <person name="Sorokin D.Y."/>
            <person name="Giuliano L."/>
            <person name="Yakimov M.M."/>
        </authorList>
    </citation>
    <scope>NUCLEOTIDE SEQUENCE [LARGE SCALE GENOMIC DNA]</scope>
    <source>
        <strain evidence="3">LC1Nh</strain>
    </source>
</reference>
<evidence type="ECO:0000256" key="1">
    <source>
        <dbReference type="SAM" id="MobiDB-lite"/>
    </source>
</evidence>
<accession>A0A5Q0UHZ2</accession>
<name>A0A5Q0UHZ2_9ARCH</name>
<evidence type="ECO:0000313" key="3">
    <source>
        <dbReference type="Proteomes" id="UP000377803"/>
    </source>
</evidence>
<evidence type="ECO:0000313" key="2">
    <source>
        <dbReference type="EMBL" id="QGA80810.1"/>
    </source>
</evidence>
<dbReference type="RefSeq" id="WP_153550552.1">
    <property type="nucleotide sequence ID" value="NZ_CP040089.1"/>
</dbReference>
<keyword evidence="3" id="KW-1185">Reference proteome</keyword>
<feature type="region of interest" description="Disordered" evidence="1">
    <location>
        <begin position="55"/>
        <end position="74"/>
    </location>
</feature>
<dbReference type="KEGG" id="ncon:LC1Nh_0928"/>
<dbReference type="EMBL" id="CP040089">
    <property type="protein sequence ID" value="QGA80810.1"/>
    <property type="molecule type" value="Genomic_DNA"/>
</dbReference>
<protein>
    <submittedName>
        <fullName evidence="2">Uncharacterized protein</fullName>
    </submittedName>
</protein>
<dbReference type="AlphaFoldDB" id="A0A5Q0UHZ2"/>
<dbReference type="Proteomes" id="UP000377803">
    <property type="component" value="Chromosome"/>
</dbReference>
<proteinExistence type="predicted"/>
<dbReference type="GeneID" id="42365319"/>
<sequence length="74" mass="8628">MQKTVRNVDEDIFEEAKKLASEKGLNMGEAVNRALLDWISSEKEPELDIMEFEPVEMSDEDENLSENYREELYG</sequence>
<gene>
    <name evidence="2" type="ORF">LC1Nh_0928</name>
</gene>